<evidence type="ECO:0000256" key="12">
    <source>
        <dbReference type="RuleBase" id="RU363075"/>
    </source>
</evidence>
<sequence>MFAFFFSTTALKCLLDVYPIQWNGIAVTKRYRLALYLLTFSGVVFRSEIAILVSSITFYLFATRRISITSVIVPAGLAGLLIGLLCSVSIDSFFWQSFPLWPEWIGFYYNTIQGHSAEWGVSPWHFYFSNALPRLLMNPITYLLCIPTALLNAASRRQSLDLIVPSMAFVGLYSLLPHKEWRFIVYVVPALTAVAAAGASWIWTRRAKSVIYSTLSLALVGSVLLSFTASTALLAISSLNYPGGEALDILHNKIGHPEGHHLYVYFDNLACQTGVTRFLERHDGPQTIIDVLEAQNTTSQRTWTYSKTEDPQALLDPTFWFNFDYVLAERPEKVIGSWDAIHTVYGYSGVRLLRPGEKSEKASESPNNSTVPATPSAKATIAQAWEVAESMLRNTVLRGWWVTLRMEPKIRILANGMNEAGEWIET</sequence>
<dbReference type="UniPathway" id="UPA00378"/>
<comment type="pathway">
    <text evidence="2">Protein modification; protein glycosylation.</text>
</comment>
<dbReference type="GO" id="GO:0005789">
    <property type="term" value="C:endoplasmic reticulum membrane"/>
    <property type="evidence" value="ECO:0007669"/>
    <property type="project" value="UniProtKB-SubCell"/>
</dbReference>
<keyword evidence="7 12" id="KW-0256">Endoplasmic reticulum</keyword>
<keyword evidence="8 12" id="KW-1133">Transmembrane helix</keyword>
<organism evidence="14 15">
    <name type="scientific">Lophiostoma macrostomum CBS 122681</name>
    <dbReference type="NCBI Taxonomy" id="1314788"/>
    <lineage>
        <taxon>Eukaryota</taxon>
        <taxon>Fungi</taxon>
        <taxon>Dikarya</taxon>
        <taxon>Ascomycota</taxon>
        <taxon>Pezizomycotina</taxon>
        <taxon>Dothideomycetes</taxon>
        <taxon>Pleosporomycetidae</taxon>
        <taxon>Pleosporales</taxon>
        <taxon>Lophiostomataceae</taxon>
        <taxon>Lophiostoma</taxon>
    </lineage>
</organism>
<keyword evidence="15" id="KW-1185">Reference proteome</keyword>
<dbReference type="AlphaFoldDB" id="A0A6A6TVN7"/>
<evidence type="ECO:0000256" key="1">
    <source>
        <dbReference type="ARBA" id="ARBA00004477"/>
    </source>
</evidence>
<comment type="similarity">
    <text evidence="3 12">Belongs to the glycosyltransferase 22 family.</text>
</comment>
<dbReference type="Pfam" id="PF03901">
    <property type="entry name" value="Glyco_transf_22"/>
    <property type="match status" value="1"/>
</dbReference>
<feature type="transmembrane region" description="Helical" evidence="12">
    <location>
        <begin position="160"/>
        <end position="177"/>
    </location>
</feature>
<evidence type="ECO:0000256" key="4">
    <source>
        <dbReference type="ARBA" id="ARBA00022676"/>
    </source>
</evidence>
<evidence type="ECO:0000256" key="3">
    <source>
        <dbReference type="ARBA" id="ARBA00007063"/>
    </source>
</evidence>
<reference evidence="14" key="1">
    <citation type="journal article" date="2020" name="Stud. Mycol.">
        <title>101 Dothideomycetes genomes: a test case for predicting lifestyles and emergence of pathogens.</title>
        <authorList>
            <person name="Haridas S."/>
            <person name="Albert R."/>
            <person name="Binder M."/>
            <person name="Bloem J."/>
            <person name="Labutti K."/>
            <person name="Salamov A."/>
            <person name="Andreopoulos B."/>
            <person name="Baker S."/>
            <person name="Barry K."/>
            <person name="Bills G."/>
            <person name="Bluhm B."/>
            <person name="Cannon C."/>
            <person name="Castanera R."/>
            <person name="Culley D."/>
            <person name="Daum C."/>
            <person name="Ezra D."/>
            <person name="Gonzalez J."/>
            <person name="Henrissat B."/>
            <person name="Kuo A."/>
            <person name="Liang C."/>
            <person name="Lipzen A."/>
            <person name="Lutzoni F."/>
            <person name="Magnuson J."/>
            <person name="Mondo S."/>
            <person name="Nolan M."/>
            <person name="Ohm R."/>
            <person name="Pangilinan J."/>
            <person name="Park H.-J."/>
            <person name="Ramirez L."/>
            <person name="Alfaro M."/>
            <person name="Sun H."/>
            <person name="Tritt A."/>
            <person name="Yoshinaga Y."/>
            <person name="Zwiers L.-H."/>
            <person name="Turgeon B."/>
            <person name="Goodwin S."/>
            <person name="Spatafora J."/>
            <person name="Crous P."/>
            <person name="Grigoriev I."/>
        </authorList>
    </citation>
    <scope>NUCLEOTIDE SEQUENCE</scope>
    <source>
        <strain evidence="14">CBS 122681</strain>
    </source>
</reference>
<dbReference type="OrthoDB" id="19039at2759"/>
<dbReference type="EC" id="2.4.1.-" evidence="12"/>
<dbReference type="InterPro" id="IPR005599">
    <property type="entry name" value="GPI_mannosylTrfase"/>
</dbReference>
<keyword evidence="9 12" id="KW-0472">Membrane</keyword>
<feature type="compositionally biased region" description="Polar residues" evidence="13">
    <location>
        <begin position="364"/>
        <end position="373"/>
    </location>
</feature>
<feature type="transmembrane region" description="Helical" evidence="12">
    <location>
        <begin position="68"/>
        <end position="90"/>
    </location>
</feature>
<keyword evidence="5 14" id="KW-0808">Transferase</keyword>
<evidence type="ECO:0000256" key="11">
    <source>
        <dbReference type="ARBA" id="ARBA00048899"/>
    </source>
</evidence>
<proteinExistence type="inferred from homology"/>
<evidence type="ECO:0000256" key="7">
    <source>
        <dbReference type="ARBA" id="ARBA00022824"/>
    </source>
</evidence>
<evidence type="ECO:0000256" key="2">
    <source>
        <dbReference type="ARBA" id="ARBA00004922"/>
    </source>
</evidence>
<keyword evidence="4 12" id="KW-0328">Glycosyltransferase</keyword>
<dbReference type="Proteomes" id="UP000799324">
    <property type="component" value="Unassembled WGS sequence"/>
</dbReference>
<comment type="subcellular location">
    <subcellularLocation>
        <location evidence="1 12">Endoplasmic reticulum membrane</location>
        <topology evidence="1 12">Multi-pass membrane protein</topology>
    </subcellularLocation>
</comment>
<feature type="transmembrane region" description="Helical" evidence="12">
    <location>
        <begin position="35"/>
        <end position="61"/>
    </location>
</feature>
<gene>
    <name evidence="14" type="ORF">K491DRAFT_616672</name>
</gene>
<evidence type="ECO:0000256" key="5">
    <source>
        <dbReference type="ARBA" id="ARBA00022679"/>
    </source>
</evidence>
<evidence type="ECO:0000256" key="9">
    <source>
        <dbReference type="ARBA" id="ARBA00023136"/>
    </source>
</evidence>
<evidence type="ECO:0000256" key="8">
    <source>
        <dbReference type="ARBA" id="ARBA00022989"/>
    </source>
</evidence>
<feature type="transmembrane region" description="Helical" evidence="12">
    <location>
        <begin position="183"/>
        <end position="203"/>
    </location>
</feature>
<dbReference type="EMBL" id="MU004288">
    <property type="protein sequence ID" value="KAF2662908.1"/>
    <property type="molecule type" value="Genomic_DNA"/>
</dbReference>
<comment type="function">
    <text evidence="10">Mannosyltransferase that operates in the biosynthetic pathway of dolichol-linked oligosaccharides, the glycan precursors employed in protein asparagine (N)-glycosylation. The assembly of dolichol-linked oligosaccharides begins on the cytosolic side of the endoplasmic reticulum membrane and finishes in its lumen. The sequential addition of sugars to dolichol pyrophosphate produces dolichol-linked oligosaccharides containing fourteen sugars, including two GlcNAcs, nine mannoses and three glucoses. Once assembled, the oligosaccharide is transferred from the lipid to nascent proteins by oligosaccharyltransferases. In the lumen of the endoplasmic reticulum, adds the eighth mannose residue in an alpha-1,6 linkage onto Man(7)GlcNAc(2)-PP-dolichol to produce Man(8)GlcNAc(2)-PP-dolichol.</text>
</comment>
<dbReference type="PANTHER" id="PTHR22760:SF1">
    <property type="entry name" value="DOL-P-MAN:MAN(7)GLCNAC(2)-PP-DOL ALPHA-1,6-MANNOSYLTRANSFERASE"/>
    <property type="match status" value="1"/>
</dbReference>
<feature type="transmembrane region" description="Helical" evidence="12">
    <location>
        <begin position="135"/>
        <end position="153"/>
    </location>
</feature>
<evidence type="ECO:0000256" key="10">
    <source>
        <dbReference type="ARBA" id="ARBA00044721"/>
    </source>
</evidence>
<feature type="region of interest" description="Disordered" evidence="13">
    <location>
        <begin position="356"/>
        <end position="376"/>
    </location>
</feature>
<keyword evidence="6 12" id="KW-0812">Transmembrane</keyword>
<dbReference type="PANTHER" id="PTHR22760">
    <property type="entry name" value="GLYCOSYLTRANSFERASE"/>
    <property type="match status" value="1"/>
</dbReference>
<evidence type="ECO:0000313" key="15">
    <source>
        <dbReference type="Proteomes" id="UP000799324"/>
    </source>
</evidence>
<name>A0A6A6TVN7_9PLEO</name>
<evidence type="ECO:0000313" key="14">
    <source>
        <dbReference type="EMBL" id="KAF2662908.1"/>
    </source>
</evidence>
<dbReference type="GO" id="GO:0052917">
    <property type="term" value="F:dol-P-Man:Man(7)GlcNAc(2)-PP-Dol alpha-1,6-mannosyltransferase activity"/>
    <property type="evidence" value="ECO:0007669"/>
    <property type="project" value="UniProtKB-EC"/>
</dbReference>
<evidence type="ECO:0000256" key="13">
    <source>
        <dbReference type="SAM" id="MobiDB-lite"/>
    </source>
</evidence>
<comment type="catalytic activity">
    <reaction evidence="11">
        <text>an alpha-D-Man-(1-&gt;2)-alpha-D-Man-(1-&gt;2)-alpha-D-Man-(1-&gt;3)-[alpha-D-Man-(1-&gt;2)-alpha-D-Man-(1-&gt;3)-alpha-D-Man-(1-&gt;6)]-beta-D-Man-(1-&gt;4)-beta-D-GlcNAc-(1-&gt;4)-alpha-D-GlcNAc-diphospho-di-trans,poly-cis-dolichol + a di-trans,poly-cis-dolichyl beta-D-mannosyl phosphate = an alpha-D-Man-(1-&gt;2)-alpha-D-Man-(1-&gt;2)-alpha-D-Man-(1-&gt;3)-[alpha-D-Man-(1-&gt;2)-alpha-D-Man-(1-&gt;3)-[alpha-D-Man-(1-&gt;6)]-alpha-D-Man-(1-&gt;6)]-beta-D-Man-(1-&gt;4)-beta-D-GlcNAc-(1-&gt;4)-alpha-D-GlcNAc-diphospho-di-trans,poly-cis-dolichol + a di-trans,poly-cis-dolichyl phosphate + H(+)</text>
        <dbReference type="Rhea" id="RHEA:29535"/>
        <dbReference type="Rhea" id="RHEA-COMP:19498"/>
        <dbReference type="Rhea" id="RHEA-COMP:19501"/>
        <dbReference type="Rhea" id="RHEA-COMP:19518"/>
        <dbReference type="Rhea" id="RHEA-COMP:19519"/>
        <dbReference type="ChEBI" id="CHEBI:15378"/>
        <dbReference type="ChEBI" id="CHEBI:57683"/>
        <dbReference type="ChEBI" id="CHEBI:58211"/>
        <dbReference type="ChEBI" id="CHEBI:132517"/>
        <dbReference type="ChEBI" id="CHEBI:132519"/>
        <dbReference type="EC" id="2.4.1.260"/>
    </reaction>
    <physiologicalReaction direction="left-to-right" evidence="11">
        <dbReference type="Rhea" id="RHEA:29536"/>
    </physiologicalReaction>
</comment>
<dbReference type="GO" id="GO:0006487">
    <property type="term" value="P:protein N-linked glycosylation"/>
    <property type="evidence" value="ECO:0007669"/>
    <property type="project" value="TreeGrafter"/>
</dbReference>
<feature type="transmembrane region" description="Helical" evidence="12">
    <location>
        <begin position="215"/>
        <end position="236"/>
    </location>
</feature>
<accession>A0A6A6TVN7</accession>
<evidence type="ECO:0000256" key="6">
    <source>
        <dbReference type="ARBA" id="ARBA00022692"/>
    </source>
</evidence>
<protein>
    <recommendedName>
        <fullName evidence="12">Mannosyltransferase</fullName>
        <ecNumber evidence="12">2.4.1.-</ecNumber>
    </recommendedName>
</protein>